<keyword evidence="1" id="KW-0812">Transmembrane</keyword>
<dbReference type="AlphaFoldDB" id="A0A9D0ZQQ1"/>
<accession>A0A9D0ZQQ1</accession>
<evidence type="ECO:0000313" key="3">
    <source>
        <dbReference type="Proteomes" id="UP000824260"/>
    </source>
</evidence>
<comment type="caution">
    <text evidence="2">The sequence shown here is derived from an EMBL/GenBank/DDBJ whole genome shotgun (WGS) entry which is preliminary data.</text>
</comment>
<evidence type="ECO:0000313" key="2">
    <source>
        <dbReference type="EMBL" id="HIQ83699.1"/>
    </source>
</evidence>
<evidence type="ECO:0000256" key="1">
    <source>
        <dbReference type="SAM" id="Phobius"/>
    </source>
</evidence>
<dbReference type="EMBL" id="DVFZ01000105">
    <property type="protein sequence ID" value="HIQ83699.1"/>
    <property type="molecule type" value="Genomic_DNA"/>
</dbReference>
<proteinExistence type="predicted"/>
<dbReference type="Proteomes" id="UP000824260">
    <property type="component" value="Unassembled WGS sequence"/>
</dbReference>
<organism evidence="2 3">
    <name type="scientific">Candidatus Pullichristensenella stercorigallinarum</name>
    <dbReference type="NCBI Taxonomy" id="2840909"/>
    <lineage>
        <taxon>Bacteria</taxon>
        <taxon>Bacillati</taxon>
        <taxon>Bacillota</taxon>
        <taxon>Clostridia</taxon>
        <taxon>Candidatus Pullichristensenella</taxon>
    </lineage>
</organism>
<keyword evidence="1" id="KW-0472">Membrane</keyword>
<reference evidence="2" key="1">
    <citation type="submission" date="2020-10" db="EMBL/GenBank/DDBJ databases">
        <authorList>
            <person name="Gilroy R."/>
        </authorList>
    </citation>
    <scope>NUCLEOTIDE SEQUENCE</scope>
    <source>
        <strain evidence="2">ChiSjej6B24-2974</strain>
    </source>
</reference>
<reference evidence="2" key="2">
    <citation type="journal article" date="2021" name="PeerJ">
        <title>Extensive microbial diversity within the chicken gut microbiome revealed by metagenomics and culture.</title>
        <authorList>
            <person name="Gilroy R."/>
            <person name="Ravi A."/>
            <person name="Getino M."/>
            <person name="Pursley I."/>
            <person name="Horton D.L."/>
            <person name="Alikhan N.F."/>
            <person name="Baker D."/>
            <person name="Gharbi K."/>
            <person name="Hall N."/>
            <person name="Watson M."/>
            <person name="Adriaenssens E.M."/>
            <person name="Foster-Nyarko E."/>
            <person name="Jarju S."/>
            <person name="Secka A."/>
            <person name="Antonio M."/>
            <person name="Oren A."/>
            <person name="Chaudhuri R.R."/>
            <person name="La Ragione R."/>
            <person name="Hildebrand F."/>
            <person name="Pallen M.J."/>
        </authorList>
    </citation>
    <scope>NUCLEOTIDE SEQUENCE</scope>
    <source>
        <strain evidence="2">ChiSjej6B24-2974</strain>
    </source>
</reference>
<name>A0A9D0ZQQ1_9FIRM</name>
<keyword evidence="1" id="KW-1133">Transmembrane helix</keyword>
<feature type="transmembrane region" description="Helical" evidence="1">
    <location>
        <begin position="53"/>
        <end position="74"/>
    </location>
</feature>
<sequence length="76" mass="8663">MKWNDPGRDAYLQMRERATQNERAFQGQNAPKERKPWRDRAYGRLKGKVTVQAMNIIIGVVIALIVLVVIIGVVSQ</sequence>
<protein>
    <submittedName>
        <fullName evidence="2">Uncharacterized protein</fullName>
    </submittedName>
</protein>
<gene>
    <name evidence="2" type="ORF">IAA52_11425</name>
</gene>